<sequence length="84" mass="9212">MNLSPLHLASMLLGDLTRAAFPDATLVTFGDGDLDADARFAITTRAGVVYHSDSRLTSVQRRQISRAVLLLMTFTEDRHLALVP</sequence>
<protein>
    <submittedName>
        <fullName evidence="1">Uncharacterized protein</fullName>
    </submittedName>
</protein>
<proteinExistence type="predicted"/>
<evidence type="ECO:0000313" key="2">
    <source>
        <dbReference type="Proteomes" id="UP000007575"/>
    </source>
</evidence>
<name>H8H1Y3_DEIGI</name>
<organism evidence="1 2">
    <name type="scientific">Deinococcus gobiensis (strain DSM 21396 / JCM 16679 / CGMCC 1.7299 / I-0)</name>
    <dbReference type="NCBI Taxonomy" id="745776"/>
    <lineage>
        <taxon>Bacteria</taxon>
        <taxon>Thermotogati</taxon>
        <taxon>Deinococcota</taxon>
        <taxon>Deinococci</taxon>
        <taxon>Deinococcales</taxon>
        <taxon>Deinococcaceae</taxon>
        <taxon>Deinococcus</taxon>
    </lineage>
</organism>
<dbReference type="EMBL" id="CP002193">
    <property type="protein sequence ID" value="AFD27530.1"/>
    <property type="molecule type" value="Genomic_DNA"/>
</dbReference>
<gene>
    <name evidence="1" type="ordered locus">DGo_PB0261</name>
</gene>
<dbReference type="Proteomes" id="UP000007575">
    <property type="component" value="Plasmid P2"/>
</dbReference>
<accession>H8H1Y3</accession>
<dbReference type="HOGENOM" id="CLU_2522038_0_0_0"/>
<reference evidence="1 2" key="1">
    <citation type="journal article" date="2012" name="PLoS ONE">
        <title>Genome sequence and transcriptome analysis of the radioresistant bacterium Deinococcus gobiensis: insights into the extreme environmental adaptations.</title>
        <authorList>
            <person name="Yuan M."/>
            <person name="Chen M."/>
            <person name="Zhang W."/>
            <person name="Lu W."/>
            <person name="Wang J."/>
            <person name="Yang M."/>
            <person name="Zhao P."/>
            <person name="Tang R."/>
            <person name="Li X."/>
            <person name="Hao Y."/>
            <person name="Zhou Z."/>
            <person name="Zhan Y."/>
            <person name="Yu H."/>
            <person name="Teng C."/>
            <person name="Yan Y."/>
            <person name="Ping S."/>
            <person name="Wang Y."/>
            <person name="Lin M."/>
        </authorList>
    </citation>
    <scope>NUCLEOTIDE SEQUENCE [LARGE SCALE GENOMIC DNA]</scope>
    <source>
        <strain evidence="2">DSM 21396 / JCM 16679 / CGMCC 1.7299 / I-0</strain>
        <plasmid evidence="1">P2</plasmid>
    </source>
</reference>
<dbReference type="KEGG" id="dgo:DGo_PB0261"/>
<geneLocation type="plasmid" evidence="1 2">
    <name>P2</name>
</geneLocation>
<evidence type="ECO:0000313" key="1">
    <source>
        <dbReference type="EMBL" id="AFD27530.1"/>
    </source>
</evidence>
<dbReference type="AlphaFoldDB" id="H8H1Y3"/>
<keyword evidence="1" id="KW-0614">Plasmid</keyword>
<dbReference type="RefSeq" id="WP_014686625.1">
    <property type="nucleotide sequence ID" value="NC_017791.1"/>
</dbReference>
<keyword evidence="2" id="KW-1185">Reference proteome</keyword>
<dbReference type="PATRIC" id="fig|745776.4.peg.3611"/>